<dbReference type="EMBL" id="JAGEPF010000017">
    <property type="protein sequence ID" value="MBO2461307.1"/>
    <property type="molecule type" value="Genomic_DNA"/>
</dbReference>
<evidence type="ECO:0000313" key="3">
    <source>
        <dbReference type="EMBL" id="MBO2461307.1"/>
    </source>
</evidence>
<name>A0ABS3RX28_9ACTN</name>
<feature type="domain" description="YbaK/aminoacyl-tRNA synthetase-associated" evidence="2">
    <location>
        <begin position="91"/>
        <end position="178"/>
    </location>
</feature>
<feature type="region of interest" description="Disordered" evidence="1">
    <location>
        <begin position="57"/>
        <end position="82"/>
    </location>
</feature>
<organism evidence="3 4">
    <name type="scientific">Actinomadura violacea</name>
    <dbReference type="NCBI Taxonomy" id="2819934"/>
    <lineage>
        <taxon>Bacteria</taxon>
        <taxon>Bacillati</taxon>
        <taxon>Actinomycetota</taxon>
        <taxon>Actinomycetes</taxon>
        <taxon>Streptosporangiales</taxon>
        <taxon>Thermomonosporaceae</taxon>
        <taxon>Actinomadura</taxon>
    </lineage>
</organism>
<proteinExistence type="predicted"/>
<dbReference type="Gene3D" id="3.90.960.10">
    <property type="entry name" value="YbaK/aminoacyl-tRNA synthetase-associated domain"/>
    <property type="match status" value="1"/>
</dbReference>
<protein>
    <submittedName>
        <fullName evidence="3">YbaK/EbsC family protein</fullName>
    </submittedName>
</protein>
<comment type="caution">
    <text evidence="3">The sequence shown here is derived from an EMBL/GenBank/DDBJ whole genome shotgun (WGS) entry which is preliminary data.</text>
</comment>
<evidence type="ECO:0000259" key="2">
    <source>
        <dbReference type="Pfam" id="PF04073"/>
    </source>
</evidence>
<sequence>MKDALTLHRALLEWEAVHEIVRLPIGIAHADELPKALGLPADRCLVTRVFTCDDDSGGGHGGGHGGGLGGGLGRGGPRRDRGRGRRFLAGVIVRAGDRPPGEAVRRAMGAARVVPARADLVNAVTEYAAGLVCPLLLPESMPLLIDQRLADGPPGPDVVYTPTGEPSTALGIRGHDLAALCQAKPVDLAAVPDLPAPGPRRGAANTPDRRRPVG</sequence>
<evidence type="ECO:0000313" key="4">
    <source>
        <dbReference type="Proteomes" id="UP000680206"/>
    </source>
</evidence>
<dbReference type="SUPFAM" id="SSF55826">
    <property type="entry name" value="YbaK/ProRS associated domain"/>
    <property type="match status" value="1"/>
</dbReference>
<dbReference type="Pfam" id="PF04073">
    <property type="entry name" value="tRNA_edit"/>
    <property type="match status" value="1"/>
</dbReference>
<feature type="compositionally biased region" description="Gly residues" evidence="1">
    <location>
        <begin position="58"/>
        <end position="75"/>
    </location>
</feature>
<reference evidence="3 4" key="1">
    <citation type="submission" date="2021-03" db="EMBL/GenBank/DDBJ databases">
        <title>Actinomadura violae sp. nov., isolated from lichen in Thailand.</title>
        <authorList>
            <person name="Kanchanasin P."/>
            <person name="Saeng-In P."/>
            <person name="Phongsopitanun W."/>
            <person name="Yuki M."/>
            <person name="Kudo T."/>
            <person name="Ohkuma M."/>
            <person name="Tanasupawat S."/>
        </authorList>
    </citation>
    <scope>NUCLEOTIDE SEQUENCE [LARGE SCALE GENOMIC DNA]</scope>
    <source>
        <strain evidence="3 4">LCR2-06</strain>
    </source>
</reference>
<dbReference type="CDD" id="cd04332">
    <property type="entry name" value="YbaK_like"/>
    <property type="match status" value="1"/>
</dbReference>
<dbReference type="InterPro" id="IPR036754">
    <property type="entry name" value="YbaK/aa-tRNA-synt-asso_dom_sf"/>
</dbReference>
<dbReference type="InterPro" id="IPR007214">
    <property type="entry name" value="YbaK/aa-tRNA-synth-assoc-dom"/>
</dbReference>
<keyword evidence="4" id="KW-1185">Reference proteome</keyword>
<accession>A0ABS3RX28</accession>
<dbReference type="RefSeq" id="WP_208244674.1">
    <property type="nucleotide sequence ID" value="NZ_JAGEPF010000017.1"/>
</dbReference>
<feature type="region of interest" description="Disordered" evidence="1">
    <location>
        <begin position="190"/>
        <end position="214"/>
    </location>
</feature>
<gene>
    <name evidence="3" type="ORF">J4709_27365</name>
</gene>
<evidence type="ECO:0000256" key="1">
    <source>
        <dbReference type="SAM" id="MobiDB-lite"/>
    </source>
</evidence>
<dbReference type="Proteomes" id="UP000680206">
    <property type="component" value="Unassembled WGS sequence"/>
</dbReference>